<dbReference type="Proteomes" id="UP001162001">
    <property type="component" value="Segment"/>
</dbReference>
<dbReference type="EMBL" id="MT418680">
    <property type="protein sequence ID" value="QKF94534.1"/>
    <property type="molecule type" value="Genomic_DNA"/>
</dbReference>
<gene>
    <name evidence="1" type="ORF">Fadolivirus_1_1076</name>
</gene>
<keyword evidence="2" id="KW-1185">Reference proteome</keyword>
<name>A0A7D3UW22_9VIRU</name>
<reference evidence="1 2" key="1">
    <citation type="submission" date="2020-04" db="EMBL/GenBank/DDBJ databases">
        <title>Advantages and limits of metagenomic assembly and binning of a giant virus.</title>
        <authorList>
            <person name="Schulz F."/>
            <person name="Andreani J."/>
            <person name="Francis R."/>
            <person name="Boudjemaa H."/>
            <person name="Bou Khalil J.Y."/>
            <person name="Lee J."/>
            <person name="La Scola B."/>
            <person name="Woyke T."/>
        </authorList>
    </citation>
    <scope>NUCLEOTIDE SEQUENCE [LARGE SCALE GENOMIC DNA]</scope>
    <source>
        <strain evidence="1 2">FV1/VV64</strain>
    </source>
</reference>
<organism evidence="1 2">
    <name type="scientific">Fadolivirus FV1/VV64</name>
    <dbReference type="NCBI Taxonomy" id="3070911"/>
    <lineage>
        <taxon>Viruses</taxon>
        <taxon>Varidnaviria</taxon>
        <taxon>Bamfordvirae</taxon>
        <taxon>Nucleocytoviricota</taxon>
        <taxon>Megaviricetes</taxon>
        <taxon>Imitervirales</taxon>
        <taxon>Mimiviridae</taxon>
        <taxon>Klosneuvirinae</taxon>
        <taxon>Fadolivirus</taxon>
        <taxon>Fadolivirus algeromassiliense</taxon>
    </lineage>
</organism>
<proteinExistence type="predicted"/>
<evidence type="ECO:0000313" key="2">
    <source>
        <dbReference type="Proteomes" id="UP001162001"/>
    </source>
</evidence>
<accession>A0A7D3UW22</accession>
<protein>
    <submittedName>
        <fullName evidence="1">Uncharacterized protein</fullName>
    </submittedName>
</protein>
<evidence type="ECO:0000313" key="1">
    <source>
        <dbReference type="EMBL" id="QKF94534.1"/>
    </source>
</evidence>
<sequence length="91" mass="11062">MSSECYSEVYFTKDQIVRFEINENNIDYTKFKFQRKAVYDIAPAWIGYNINMKPLDLYRIGFHSYPVLSQSHKILIGYRDIFYYKCYIKMN</sequence>